<dbReference type="Gene3D" id="3.90.180.10">
    <property type="entry name" value="Medium-chain alcohol dehydrogenases, catalytic domain"/>
    <property type="match status" value="1"/>
</dbReference>
<evidence type="ECO:0000256" key="1">
    <source>
        <dbReference type="ARBA" id="ARBA00022723"/>
    </source>
</evidence>
<keyword evidence="2 4" id="KW-0862">Zinc</keyword>
<dbReference type="Gene3D" id="3.40.50.720">
    <property type="entry name" value="NAD(P)-binding Rossmann-like Domain"/>
    <property type="match status" value="1"/>
</dbReference>
<organism evidence="6 7">
    <name type="scientific">Novosphingobium fluoreni</name>
    <dbReference type="NCBI Taxonomy" id="1391222"/>
    <lineage>
        <taxon>Bacteria</taxon>
        <taxon>Pseudomonadati</taxon>
        <taxon>Pseudomonadota</taxon>
        <taxon>Alphaproteobacteria</taxon>
        <taxon>Sphingomonadales</taxon>
        <taxon>Sphingomonadaceae</taxon>
        <taxon>Novosphingobium</taxon>
    </lineage>
</organism>
<dbReference type="Pfam" id="PF00107">
    <property type="entry name" value="ADH_zinc_N"/>
    <property type="match status" value="1"/>
</dbReference>
<sequence length="336" mass="35422">MRALYFENASKPLELREMPDPEPGEGEMVLKVHQCGICGSDVHLTKEHGFYPENSIIGHEFSGEVVAVGKGVSGFRTGDRVTALAAAGCGACEACLQGTPLFCPNGIKNYAGGFADYIRVSASTSLLLPQSVSMEDGALVEPLSVGLHGVALAKMEPGAKVLVLGAGSIGLAAIHWARKLGAGKIVAMSRSARRAEMAGTMGADAFVCSGESEFADVQAALGGQPDVVFECVGVTGALQQSINHVRTNGTVVSLGFCTKPDGVIPAISTFKQVTLIFSMAYSIDEFRFALNAFDRGHVEPRLMVSKTIPLEEVPAMIEKMHKGESTDVKVHARPDL</sequence>
<comment type="cofactor">
    <cofactor evidence="4">
        <name>Zn(2+)</name>
        <dbReference type="ChEBI" id="CHEBI:29105"/>
    </cofactor>
</comment>
<dbReference type="GO" id="GO:0016616">
    <property type="term" value="F:oxidoreductase activity, acting on the CH-OH group of donors, NAD or NADP as acceptor"/>
    <property type="evidence" value="ECO:0007669"/>
    <property type="project" value="UniProtKB-ARBA"/>
</dbReference>
<feature type="domain" description="Enoyl reductase (ER)" evidence="5">
    <location>
        <begin position="8"/>
        <end position="326"/>
    </location>
</feature>
<dbReference type="InterPro" id="IPR013154">
    <property type="entry name" value="ADH-like_N"/>
</dbReference>
<dbReference type="InterPro" id="IPR036291">
    <property type="entry name" value="NAD(P)-bd_dom_sf"/>
</dbReference>
<dbReference type="RefSeq" id="WP_082667985.1">
    <property type="nucleotide sequence ID" value="NZ_JACIDY010000004.1"/>
</dbReference>
<dbReference type="GO" id="GO:0008270">
    <property type="term" value="F:zinc ion binding"/>
    <property type="evidence" value="ECO:0007669"/>
    <property type="project" value="InterPro"/>
</dbReference>
<dbReference type="Proteomes" id="UP000561459">
    <property type="component" value="Unassembled WGS sequence"/>
</dbReference>
<dbReference type="PANTHER" id="PTHR43401">
    <property type="entry name" value="L-THREONINE 3-DEHYDROGENASE"/>
    <property type="match status" value="1"/>
</dbReference>
<dbReference type="EMBL" id="JACIDY010000004">
    <property type="protein sequence ID" value="MBB3940382.1"/>
    <property type="molecule type" value="Genomic_DNA"/>
</dbReference>
<keyword evidence="1 4" id="KW-0479">Metal-binding</keyword>
<dbReference type="InterPro" id="IPR013149">
    <property type="entry name" value="ADH-like_C"/>
</dbReference>
<dbReference type="SUPFAM" id="SSF50129">
    <property type="entry name" value="GroES-like"/>
    <property type="match status" value="1"/>
</dbReference>
<dbReference type="InterPro" id="IPR002328">
    <property type="entry name" value="ADH_Zn_CS"/>
</dbReference>
<proteinExistence type="inferred from homology"/>
<dbReference type="AlphaFoldDB" id="A0A7W6FZQ0"/>
<evidence type="ECO:0000256" key="2">
    <source>
        <dbReference type="ARBA" id="ARBA00022833"/>
    </source>
</evidence>
<evidence type="ECO:0000313" key="7">
    <source>
        <dbReference type="Proteomes" id="UP000561459"/>
    </source>
</evidence>
<dbReference type="InterPro" id="IPR050129">
    <property type="entry name" value="Zn_alcohol_dh"/>
</dbReference>
<dbReference type="Pfam" id="PF08240">
    <property type="entry name" value="ADH_N"/>
    <property type="match status" value="1"/>
</dbReference>
<evidence type="ECO:0000259" key="5">
    <source>
        <dbReference type="SMART" id="SM00829"/>
    </source>
</evidence>
<keyword evidence="7" id="KW-1185">Reference proteome</keyword>
<comment type="similarity">
    <text evidence="4">Belongs to the zinc-containing alcohol dehydrogenase family.</text>
</comment>
<evidence type="ECO:0000313" key="6">
    <source>
        <dbReference type="EMBL" id="MBB3940382.1"/>
    </source>
</evidence>
<gene>
    <name evidence="6" type="ORF">GGR39_002039</name>
</gene>
<dbReference type="PANTHER" id="PTHR43401:SF2">
    <property type="entry name" value="L-THREONINE 3-DEHYDROGENASE"/>
    <property type="match status" value="1"/>
</dbReference>
<keyword evidence="3" id="KW-0560">Oxidoreductase</keyword>
<protein>
    <submittedName>
        <fullName evidence="6">Threonine dehydrogenase-like Zn-dependent dehydrogenase</fullName>
    </submittedName>
</protein>
<reference evidence="6 7" key="1">
    <citation type="submission" date="2020-08" db="EMBL/GenBank/DDBJ databases">
        <title>Genomic Encyclopedia of Type Strains, Phase IV (KMG-IV): sequencing the most valuable type-strain genomes for metagenomic binning, comparative biology and taxonomic classification.</title>
        <authorList>
            <person name="Goeker M."/>
        </authorList>
    </citation>
    <scope>NUCLEOTIDE SEQUENCE [LARGE SCALE GENOMIC DNA]</scope>
    <source>
        <strain evidence="6 7">DSM 27568</strain>
    </source>
</reference>
<dbReference type="SUPFAM" id="SSF51735">
    <property type="entry name" value="NAD(P)-binding Rossmann-fold domains"/>
    <property type="match status" value="1"/>
</dbReference>
<evidence type="ECO:0000256" key="3">
    <source>
        <dbReference type="ARBA" id="ARBA00023002"/>
    </source>
</evidence>
<comment type="caution">
    <text evidence="6">The sequence shown here is derived from an EMBL/GenBank/DDBJ whole genome shotgun (WGS) entry which is preliminary data.</text>
</comment>
<dbReference type="InterPro" id="IPR011032">
    <property type="entry name" value="GroES-like_sf"/>
</dbReference>
<dbReference type="InterPro" id="IPR020843">
    <property type="entry name" value="ER"/>
</dbReference>
<evidence type="ECO:0000256" key="4">
    <source>
        <dbReference type="RuleBase" id="RU361277"/>
    </source>
</evidence>
<dbReference type="PROSITE" id="PS00059">
    <property type="entry name" value="ADH_ZINC"/>
    <property type="match status" value="1"/>
</dbReference>
<name>A0A7W6FZQ0_9SPHN</name>
<dbReference type="SMART" id="SM00829">
    <property type="entry name" value="PKS_ER"/>
    <property type="match status" value="1"/>
</dbReference>
<accession>A0A7W6FZQ0</accession>